<dbReference type="EMBL" id="CAXKWB010003345">
    <property type="protein sequence ID" value="CAL4069010.1"/>
    <property type="molecule type" value="Genomic_DNA"/>
</dbReference>
<dbReference type="AlphaFoldDB" id="A0AAV2Q6C8"/>
<keyword evidence="2" id="KW-1185">Reference proteome</keyword>
<gene>
    <name evidence="1" type="ORF">MNOR_LOCUS7549</name>
</gene>
<feature type="non-terminal residue" evidence="1">
    <location>
        <position position="1"/>
    </location>
</feature>
<accession>A0AAV2Q6C8</accession>
<evidence type="ECO:0000313" key="2">
    <source>
        <dbReference type="Proteomes" id="UP001497623"/>
    </source>
</evidence>
<sequence length="156" mass="17817">NQDKNVISNFDNQDPWEKLVSPINRSQLLGSEHFYRKSNDFSNENSFDSLGMHSNMSSPPSGHSTPYRYENISLDYNSGSQNFLHSTDLVALMEELAVTVKGTDNDYRPRIPTNMPQTPEIKGCVFCKNNGYHGTFYKSHMLKRGSQFDGLHHYCT</sequence>
<organism evidence="1 2">
    <name type="scientific">Meganyctiphanes norvegica</name>
    <name type="common">Northern krill</name>
    <name type="synonym">Thysanopoda norvegica</name>
    <dbReference type="NCBI Taxonomy" id="48144"/>
    <lineage>
        <taxon>Eukaryota</taxon>
        <taxon>Metazoa</taxon>
        <taxon>Ecdysozoa</taxon>
        <taxon>Arthropoda</taxon>
        <taxon>Crustacea</taxon>
        <taxon>Multicrustacea</taxon>
        <taxon>Malacostraca</taxon>
        <taxon>Eumalacostraca</taxon>
        <taxon>Eucarida</taxon>
        <taxon>Euphausiacea</taxon>
        <taxon>Euphausiidae</taxon>
        <taxon>Meganyctiphanes</taxon>
    </lineage>
</organism>
<comment type="caution">
    <text evidence="1">The sequence shown here is derived from an EMBL/GenBank/DDBJ whole genome shotgun (WGS) entry which is preliminary data.</text>
</comment>
<evidence type="ECO:0000313" key="1">
    <source>
        <dbReference type="EMBL" id="CAL4069010.1"/>
    </source>
</evidence>
<name>A0AAV2Q6C8_MEGNR</name>
<proteinExistence type="predicted"/>
<dbReference type="Proteomes" id="UP001497623">
    <property type="component" value="Unassembled WGS sequence"/>
</dbReference>
<protein>
    <submittedName>
        <fullName evidence="1">Uncharacterized protein</fullName>
    </submittedName>
</protein>
<reference evidence="1 2" key="1">
    <citation type="submission" date="2024-05" db="EMBL/GenBank/DDBJ databases">
        <authorList>
            <person name="Wallberg A."/>
        </authorList>
    </citation>
    <scope>NUCLEOTIDE SEQUENCE [LARGE SCALE GENOMIC DNA]</scope>
</reference>
<feature type="non-terminal residue" evidence="1">
    <location>
        <position position="156"/>
    </location>
</feature>